<keyword evidence="3" id="KW-1185">Reference proteome</keyword>
<reference evidence="2 3" key="1">
    <citation type="submission" date="2018-07" db="EMBL/GenBank/DDBJ databases">
        <title>Thalassococcus profundi sp. nov., a marine bacterium isolated from deep seawater of Okinawa Trough.</title>
        <authorList>
            <person name="Yu M."/>
        </authorList>
    </citation>
    <scope>NUCLEOTIDE SEQUENCE [LARGE SCALE GENOMIC DNA]</scope>
    <source>
        <strain evidence="2 3">WRAS1</strain>
    </source>
</reference>
<dbReference type="OrthoDB" id="6293260at2"/>
<sequence length="168" mass="18196">MTIPVIETQNLRLRGPKLSDFDALCAYFSEPRSAFNGGPLDAEGAWRVLTSAAGAWQLRGYGLWFVTPKDDDTFIGFAGVFHNFDWPEPELGYGIGGAQEGKGVAFEAVTAARQAAATHFGLTRLPSFIAPTNARSIALATRLGAIREDDITLRGDTARVYRHPEVAP</sequence>
<evidence type="ECO:0000259" key="1">
    <source>
        <dbReference type="PROSITE" id="PS51186"/>
    </source>
</evidence>
<evidence type="ECO:0000313" key="2">
    <source>
        <dbReference type="EMBL" id="RDD67635.1"/>
    </source>
</evidence>
<dbReference type="InterPro" id="IPR000182">
    <property type="entry name" value="GNAT_dom"/>
</dbReference>
<dbReference type="PANTHER" id="PTHR43792:SF1">
    <property type="entry name" value="N-ACETYLTRANSFERASE DOMAIN-CONTAINING PROTEIN"/>
    <property type="match status" value="1"/>
</dbReference>
<accession>A0A369TT75</accession>
<proteinExistence type="predicted"/>
<dbReference type="EMBL" id="QPMK01000002">
    <property type="protein sequence ID" value="RDD67635.1"/>
    <property type="molecule type" value="Genomic_DNA"/>
</dbReference>
<dbReference type="PANTHER" id="PTHR43792">
    <property type="entry name" value="GNAT FAMILY, PUTATIVE (AFU_ORTHOLOGUE AFUA_3G00765)-RELATED-RELATED"/>
    <property type="match status" value="1"/>
</dbReference>
<dbReference type="SUPFAM" id="SSF55729">
    <property type="entry name" value="Acyl-CoA N-acyltransferases (Nat)"/>
    <property type="match status" value="1"/>
</dbReference>
<keyword evidence="2" id="KW-0808">Transferase</keyword>
<protein>
    <submittedName>
        <fullName evidence="2">N-acetyltransferase</fullName>
    </submittedName>
</protein>
<evidence type="ECO:0000313" key="3">
    <source>
        <dbReference type="Proteomes" id="UP000253977"/>
    </source>
</evidence>
<organism evidence="2 3">
    <name type="scientific">Thalassococcus profundi</name>
    <dbReference type="NCBI Taxonomy" id="2282382"/>
    <lineage>
        <taxon>Bacteria</taxon>
        <taxon>Pseudomonadati</taxon>
        <taxon>Pseudomonadota</taxon>
        <taxon>Alphaproteobacteria</taxon>
        <taxon>Rhodobacterales</taxon>
        <taxon>Roseobacteraceae</taxon>
        <taxon>Thalassococcus</taxon>
    </lineage>
</organism>
<dbReference type="Pfam" id="PF13302">
    <property type="entry name" value="Acetyltransf_3"/>
    <property type="match status" value="1"/>
</dbReference>
<feature type="domain" description="N-acetyltransferase" evidence="1">
    <location>
        <begin position="11"/>
        <end position="166"/>
    </location>
</feature>
<name>A0A369TT75_9RHOB</name>
<dbReference type="GO" id="GO:0016747">
    <property type="term" value="F:acyltransferase activity, transferring groups other than amino-acyl groups"/>
    <property type="evidence" value="ECO:0007669"/>
    <property type="project" value="InterPro"/>
</dbReference>
<dbReference type="InterPro" id="IPR051531">
    <property type="entry name" value="N-acetyltransferase"/>
</dbReference>
<dbReference type="PROSITE" id="PS51186">
    <property type="entry name" value="GNAT"/>
    <property type="match status" value="1"/>
</dbReference>
<dbReference type="Proteomes" id="UP000253977">
    <property type="component" value="Unassembled WGS sequence"/>
</dbReference>
<dbReference type="Gene3D" id="3.40.630.30">
    <property type="match status" value="1"/>
</dbReference>
<dbReference type="InterPro" id="IPR016181">
    <property type="entry name" value="Acyl_CoA_acyltransferase"/>
</dbReference>
<dbReference type="AlphaFoldDB" id="A0A369TT75"/>
<gene>
    <name evidence="2" type="ORF">DU478_02990</name>
</gene>
<comment type="caution">
    <text evidence="2">The sequence shown here is derived from an EMBL/GenBank/DDBJ whole genome shotgun (WGS) entry which is preliminary data.</text>
</comment>
<dbReference type="RefSeq" id="WP_114509709.1">
    <property type="nucleotide sequence ID" value="NZ_QPMK01000002.1"/>
</dbReference>